<dbReference type="RefSeq" id="XP_009789292.1">
    <property type="nucleotide sequence ID" value="XM_009790990.1"/>
</dbReference>
<reference evidence="1" key="1">
    <citation type="journal article" date="2013" name="Genome Biol.">
        <title>Reference genomes and transcriptomes of Nicotiana sylvestris and Nicotiana tomentosiformis.</title>
        <authorList>
            <person name="Sierro N."/>
            <person name="Battey J.N."/>
            <person name="Ouadi S."/>
            <person name="Bovet L."/>
            <person name="Goepfert S."/>
            <person name="Bakaher N."/>
            <person name="Peitsch M.C."/>
            <person name="Ivanov N.V."/>
        </authorList>
    </citation>
    <scope>NUCLEOTIDE SEQUENCE [LARGE SCALE GENOMIC DNA]</scope>
</reference>
<gene>
    <name evidence="2" type="primary">LOC104236938</name>
</gene>
<evidence type="ECO:0000313" key="2">
    <source>
        <dbReference type="RefSeq" id="XP_009789292.1"/>
    </source>
</evidence>
<dbReference type="Proteomes" id="UP000189701">
    <property type="component" value="Unplaced"/>
</dbReference>
<dbReference type="AlphaFoldDB" id="A0A1U7XB18"/>
<accession>A0A1U7XB18</accession>
<protein>
    <submittedName>
        <fullName evidence="2">Uncharacterized protein LOC104236938</fullName>
    </submittedName>
</protein>
<organism evidence="1 2">
    <name type="scientific">Nicotiana sylvestris</name>
    <name type="common">Wood tobacco</name>
    <name type="synonym">South American tobacco</name>
    <dbReference type="NCBI Taxonomy" id="4096"/>
    <lineage>
        <taxon>Eukaryota</taxon>
        <taxon>Viridiplantae</taxon>
        <taxon>Streptophyta</taxon>
        <taxon>Embryophyta</taxon>
        <taxon>Tracheophyta</taxon>
        <taxon>Spermatophyta</taxon>
        <taxon>Magnoliopsida</taxon>
        <taxon>eudicotyledons</taxon>
        <taxon>Gunneridae</taxon>
        <taxon>Pentapetalae</taxon>
        <taxon>asterids</taxon>
        <taxon>lamiids</taxon>
        <taxon>Solanales</taxon>
        <taxon>Solanaceae</taxon>
        <taxon>Nicotianoideae</taxon>
        <taxon>Nicotianeae</taxon>
        <taxon>Nicotiana</taxon>
    </lineage>
</organism>
<reference evidence="2" key="2">
    <citation type="submission" date="2025-08" db="UniProtKB">
        <authorList>
            <consortium name="RefSeq"/>
        </authorList>
    </citation>
    <scope>IDENTIFICATION</scope>
    <source>
        <tissue evidence="2">Leaf</tissue>
    </source>
</reference>
<name>A0A1U7XB18_NICSY</name>
<evidence type="ECO:0000313" key="1">
    <source>
        <dbReference type="Proteomes" id="UP000189701"/>
    </source>
</evidence>
<keyword evidence="1" id="KW-1185">Reference proteome</keyword>
<sequence length="128" mass="14498">MAIDNGNSSATVAATTIAPSSRTVVPPAEKLEKFSGANFKGWKQRVFFWLTTLGMQKFTSEEPPVSVADMPENEIFMIVEVWKQTDFICKGYILSALEDDLYSVYNATNTSKELWMHLRRSTRLKMHA</sequence>
<proteinExistence type="predicted"/>